<evidence type="ECO:0000256" key="1">
    <source>
        <dbReference type="SAM" id="SignalP"/>
    </source>
</evidence>
<comment type="caution">
    <text evidence="2">The sequence shown here is derived from an EMBL/GenBank/DDBJ whole genome shotgun (WGS) entry which is preliminary data.</text>
</comment>
<accession>A0ABP8YK70</accession>
<name>A0ABP8YK70_9ACTN</name>
<evidence type="ECO:0000313" key="3">
    <source>
        <dbReference type="Proteomes" id="UP001499882"/>
    </source>
</evidence>
<reference evidence="3" key="1">
    <citation type="journal article" date="2019" name="Int. J. Syst. Evol. Microbiol.">
        <title>The Global Catalogue of Microorganisms (GCM) 10K type strain sequencing project: providing services to taxonomists for standard genome sequencing and annotation.</title>
        <authorList>
            <consortium name="The Broad Institute Genomics Platform"/>
            <consortium name="The Broad Institute Genome Sequencing Center for Infectious Disease"/>
            <person name="Wu L."/>
            <person name="Ma J."/>
        </authorList>
    </citation>
    <scope>NUCLEOTIDE SEQUENCE [LARGE SCALE GENOMIC DNA]</scope>
    <source>
        <strain evidence="3">JCM 18532</strain>
    </source>
</reference>
<gene>
    <name evidence="2" type="ORF">GCM10023350_13330</name>
</gene>
<organism evidence="2 3">
    <name type="scientific">Nocardioides endophyticus</name>
    <dbReference type="NCBI Taxonomy" id="1353775"/>
    <lineage>
        <taxon>Bacteria</taxon>
        <taxon>Bacillati</taxon>
        <taxon>Actinomycetota</taxon>
        <taxon>Actinomycetes</taxon>
        <taxon>Propionibacteriales</taxon>
        <taxon>Nocardioidaceae</taxon>
        <taxon>Nocardioides</taxon>
    </lineage>
</organism>
<dbReference type="Proteomes" id="UP001499882">
    <property type="component" value="Unassembled WGS sequence"/>
</dbReference>
<dbReference type="EMBL" id="BAABKN010000009">
    <property type="protein sequence ID" value="GAA4731315.1"/>
    <property type="molecule type" value="Genomic_DNA"/>
</dbReference>
<keyword evidence="3" id="KW-1185">Reference proteome</keyword>
<proteinExistence type="predicted"/>
<evidence type="ECO:0000313" key="2">
    <source>
        <dbReference type="EMBL" id="GAA4731315.1"/>
    </source>
</evidence>
<sequence>MAGVFAVRRPAAALVGAVLALTLLGCTSDEPDPPEKPQATSTALSDFATDGVSVTRGEFCARVAPGAVTEALAGEVADSDTWANGDRTRLADGVRDVAHEYGCSWTATDGTVASAWVFAPPVTPAGASALAKAASRVEGCQPVAGAPAYGARSTAVRCGDEIAFHGLFGDAWLSCSVAPVGTADREGLLDRGGRWCVAVAQAASTD</sequence>
<keyword evidence="1" id="KW-0732">Signal</keyword>
<feature type="chain" id="PRO_5045982397" description="DUF3558 domain-containing protein" evidence="1">
    <location>
        <begin position="21"/>
        <end position="206"/>
    </location>
</feature>
<feature type="signal peptide" evidence="1">
    <location>
        <begin position="1"/>
        <end position="20"/>
    </location>
</feature>
<evidence type="ECO:0008006" key="4">
    <source>
        <dbReference type="Google" id="ProtNLM"/>
    </source>
</evidence>
<protein>
    <recommendedName>
        <fullName evidence="4">DUF3558 domain-containing protein</fullName>
    </recommendedName>
</protein>